<evidence type="ECO:0000313" key="2">
    <source>
        <dbReference type="Proteomes" id="UP000004710"/>
    </source>
</evidence>
<dbReference type="RefSeq" id="WP_000226576.1">
    <property type="nucleotide sequence ID" value="NZ_GL883931.1"/>
</dbReference>
<gene>
    <name evidence="1" type="ORF">ECIG_04658</name>
</gene>
<accession>F4T7N3</accession>
<dbReference type="HOGENOM" id="CLU_185969_0_0_6"/>
<reference evidence="1 2" key="1">
    <citation type="submission" date="2010-01" db="EMBL/GenBank/DDBJ databases">
        <title>The Genome Sequence of Escherichia coli M605.</title>
        <authorList>
            <consortium name="The Broad Institute Genome Sequencing Platform"/>
            <consortium name="The Broad Institute Genome Sequencing Center for Infectious Disease"/>
            <person name="Feldgarden M."/>
            <person name="Gordon D.M."/>
            <person name="Johnson J.R."/>
            <person name="Johnston B.D."/>
            <person name="Young S."/>
            <person name="Zeng Q."/>
            <person name="Koehrsen M."/>
            <person name="Alvarado L."/>
            <person name="Berlin A.M."/>
            <person name="Borenstein D."/>
            <person name="Chapman S.B."/>
            <person name="Chen Z."/>
            <person name="Engels R."/>
            <person name="Freedman E."/>
            <person name="Gellesch M."/>
            <person name="Goldberg J."/>
            <person name="Griggs A."/>
            <person name="Gujja S."/>
            <person name="Heilman E.R."/>
            <person name="Heiman D.I."/>
            <person name="Hepburn T.A."/>
            <person name="Howarth C."/>
            <person name="Jen D."/>
            <person name="Larson L."/>
            <person name="Lewis B."/>
            <person name="Mehta T."/>
            <person name="Park D."/>
            <person name="Pearson M."/>
            <person name="Richards J."/>
            <person name="Roberts A."/>
            <person name="Saif S."/>
            <person name="Shea T.D."/>
            <person name="Shenoy N."/>
            <person name="Sisk P."/>
            <person name="Stolte C."/>
            <person name="Sykes S.N."/>
            <person name="Walk T."/>
            <person name="White J."/>
            <person name="Yandava C."/>
            <person name="Haas B."/>
            <person name="Henn M.R."/>
            <person name="Nusbaum C."/>
            <person name="Birren B."/>
        </authorList>
    </citation>
    <scope>NUCLEOTIDE SEQUENCE [LARGE SCALE GENOMIC DNA]</scope>
    <source>
        <strain evidence="1 2">M605</strain>
    </source>
</reference>
<dbReference type="Pfam" id="PF06688">
    <property type="entry name" value="DUF1187"/>
    <property type="match status" value="1"/>
</dbReference>
<sequence>MVARYKITATIIKPGSLPAQWIRYSERRMTEVECQKMFSPPREPGRSFGDKVNLENFCCEMIEKEKGRKK</sequence>
<proteinExistence type="predicted"/>
<dbReference type="AlphaFoldDB" id="F4T7N3"/>
<dbReference type="Proteomes" id="UP000004710">
    <property type="component" value="Unassembled WGS sequence"/>
</dbReference>
<evidence type="ECO:0008006" key="3">
    <source>
        <dbReference type="Google" id="ProtNLM"/>
    </source>
</evidence>
<dbReference type="InterPro" id="IPR009572">
    <property type="entry name" value="DUF1187"/>
</dbReference>
<evidence type="ECO:0000313" key="1">
    <source>
        <dbReference type="EMBL" id="EGI13310.1"/>
    </source>
</evidence>
<dbReference type="EMBL" id="GL883931">
    <property type="protein sequence ID" value="EGI13310.1"/>
    <property type="molecule type" value="Genomic_DNA"/>
</dbReference>
<organism evidence="1 2">
    <name type="scientific">Escherichia coli M605</name>
    <dbReference type="NCBI Taxonomy" id="656417"/>
    <lineage>
        <taxon>Bacteria</taxon>
        <taxon>Pseudomonadati</taxon>
        <taxon>Pseudomonadota</taxon>
        <taxon>Gammaproteobacteria</taxon>
        <taxon>Enterobacterales</taxon>
        <taxon>Enterobacteriaceae</taxon>
        <taxon>Escherichia</taxon>
    </lineage>
</organism>
<protein>
    <recommendedName>
        <fullName evidence="3">DUF1187 family protein</fullName>
    </recommendedName>
</protein>
<name>F4T7N3_ECOLX</name>